<dbReference type="PANTHER" id="PTHR33525">
    <property type="match status" value="1"/>
</dbReference>
<dbReference type="Pfam" id="PF08668">
    <property type="entry name" value="HDOD"/>
    <property type="match status" value="1"/>
</dbReference>
<dbReference type="PIRSF" id="PIRSF003180">
    <property type="entry name" value="DiGMPpdiest_YuxH"/>
    <property type="match status" value="1"/>
</dbReference>
<dbReference type="InterPro" id="IPR035919">
    <property type="entry name" value="EAL_sf"/>
</dbReference>
<dbReference type="Gene3D" id="3.20.20.450">
    <property type="entry name" value="EAL domain"/>
    <property type="match status" value="1"/>
</dbReference>
<accession>A0ABT5L1A8</accession>
<dbReference type="RefSeq" id="WP_273639739.1">
    <property type="nucleotide sequence ID" value="NZ_JAQQXP010000001.1"/>
</dbReference>
<comment type="caution">
    <text evidence="3">The sequence shown here is derived from an EMBL/GenBank/DDBJ whole genome shotgun (WGS) entry which is preliminary data.</text>
</comment>
<dbReference type="PROSITE" id="PS51833">
    <property type="entry name" value="HDOD"/>
    <property type="match status" value="1"/>
</dbReference>
<dbReference type="Pfam" id="PF00563">
    <property type="entry name" value="EAL"/>
    <property type="match status" value="1"/>
</dbReference>
<dbReference type="EMBL" id="JAQQXP010000001">
    <property type="protein sequence ID" value="MDC8830817.1"/>
    <property type="molecule type" value="Genomic_DNA"/>
</dbReference>
<protein>
    <submittedName>
        <fullName evidence="3">HDOD domain-containing protein</fullName>
    </submittedName>
</protein>
<dbReference type="Proteomes" id="UP001218788">
    <property type="component" value="Unassembled WGS sequence"/>
</dbReference>
<dbReference type="PROSITE" id="PS50883">
    <property type="entry name" value="EAL"/>
    <property type="match status" value="1"/>
</dbReference>
<dbReference type="PANTHER" id="PTHR33525:SF4">
    <property type="entry name" value="CYCLIC DI-GMP PHOSPHODIESTERASE CDGJ"/>
    <property type="match status" value="1"/>
</dbReference>
<dbReference type="SUPFAM" id="SSF141868">
    <property type="entry name" value="EAL domain-like"/>
    <property type="match status" value="1"/>
</dbReference>
<dbReference type="InterPro" id="IPR052340">
    <property type="entry name" value="RNase_Y/CdgJ"/>
</dbReference>
<gene>
    <name evidence="3" type="ORF">OIK42_08590</name>
</gene>
<organism evidence="3 4">
    <name type="scientific">Alteromonas gilva</name>
    <dbReference type="NCBI Taxonomy" id="2987522"/>
    <lineage>
        <taxon>Bacteria</taxon>
        <taxon>Pseudomonadati</taxon>
        <taxon>Pseudomonadota</taxon>
        <taxon>Gammaproteobacteria</taxon>
        <taxon>Alteromonadales</taxon>
        <taxon>Alteromonadaceae</taxon>
        <taxon>Alteromonas/Salinimonas group</taxon>
        <taxon>Alteromonas</taxon>
    </lineage>
</organism>
<dbReference type="InterPro" id="IPR001633">
    <property type="entry name" value="EAL_dom"/>
</dbReference>
<reference evidence="3 4" key="1">
    <citation type="submission" date="2022-10" db="EMBL/GenBank/DDBJ databases">
        <title>Alteromonas sp. chi3 Genome sequencing.</title>
        <authorList>
            <person name="Park S."/>
        </authorList>
    </citation>
    <scope>NUCLEOTIDE SEQUENCE [LARGE SCALE GENOMIC DNA]</scope>
    <source>
        <strain evidence="4">chi3</strain>
    </source>
</reference>
<dbReference type="InterPro" id="IPR013976">
    <property type="entry name" value="HDOD"/>
</dbReference>
<name>A0ABT5L1A8_9ALTE</name>
<dbReference type="Gene3D" id="1.10.3210.10">
    <property type="entry name" value="Hypothetical protein af1432"/>
    <property type="match status" value="1"/>
</dbReference>
<feature type="domain" description="EAL" evidence="1">
    <location>
        <begin position="1"/>
        <end position="206"/>
    </location>
</feature>
<keyword evidence="4" id="KW-1185">Reference proteome</keyword>
<evidence type="ECO:0000259" key="1">
    <source>
        <dbReference type="PROSITE" id="PS50883"/>
    </source>
</evidence>
<evidence type="ECO:0000313" key="4">
    <source>
        <dbReference type="Proteomes" id="UP001218788"/>
    </source>
</evidence>
<feature type="domain" description="HDOD" evidence="2">
    <location>
        <begin position="200"/>
        <end position="386"/>
    </location>
</feature>
<evidence type="ECO:0000313" key="3">
    <source>
        <dbReference type="EMBL" id="MDC8830817.1"/>
    </source>
</evidence>
<dbReference type="SMART" id="SM00052">
    <property type="entry name" value="EAL"/>
    <property type="match status" value="1"/>
</dbReference>
<proteinExistence type="predicted"/>
<dbReference type="InterPro" id="IPR014408">
    <property type="entry name" value="dGMP_Pdiesterase_EAL/HD-GYP"/>
</dbReference>
<sequence length="405" mass="46748">MKVFTARQAIFNRRRQTVAYELFFRDGIENVFPKDVDPTVATSRLIVNQHLNVGISTLTNGKRALINFSQQGLLDQVPALLPPNDIVIEVLEDVEPTDEVYQACRELFHKGYRMALDDFLYHRNWDRFINFTRLLKFDIQNTSLIEIAPLVEKFKQRKGLKLLAEKIETPEEFAQAKKMGFDFFQGYFFAKPEMIQNKDIEAQHAMILIIYHEALKPYINYTKLARYFEQDVSLSYKLLRFTNSGLFILKEPIESIKQALIYLGEEQARKFVCLIATAHLNKNKPLEIIRMSIIRARFSEQIAKQVAPQLADSAFMVGLFSMIDALLDTPMESLLAQLPLSDDIKAAMLGEKNILFFTLELVKAYESGSWWAITQKADTLGIEQDVLPDMHRNATLWSETYEAIK</sequence>
<evidence type="ECO:0000259" key="2">
    <source>
        <dbReference type="PROSITE" id="PS51833"/>
    </source>
</evidence>
<dbReference type="SUPFAM" id="SSF109604">
    <property type="entry name" value="HD-domain/PDEase-like"/>
    <property type="match status" value="1"/>
</dbReference>